<sequence length="67" mass="7754">MNESFPELSLRPKDCIEMTINILAPYFFITKLSQRLRKEEMEMESGASQVSSAILIWTMMGNPKEQL</sequence>
<accession>A0AAN9IMU1</accession>
<reference evidence="1 2" key="1">
    <citation type="submission" date="2024-01" db="EMBL/GenBank/DDBJ databases">
        <title>The genomes of 5 underutilized Papilionoideae crops provide insights into root nodulation and disease resistanc.</title>
        <authorList>
            <person name="Yuan L."/>
        </authorList>
    </citation>
    <scope>NUCLEOTIDE SEQUENCE [LARGE SCALE GENOMIC DNA]</scope>
    <source>
        <strain evidence="1">ZHUSHIDOU_FW_LH</strain>
        <tissue evidence="1">Leaf</tissue>
    </source>
</reference>
<gene>
    <name evidence="1" type="ORF">RIF29_12104</name>
</gene>
<proteinExistence type="predicted"/>
<dbReference type="EMBL" id="JAYWIO010000002">
    <property type="protein sequence ID" value="KAK7282957.1"/>
    <property type="molecule type" value="Genomic_DNA"/>
</dbReference>
<evidence type="ECO:0000313" key="1">
    <source>
        <dbReference type="EMBL" id="KAK7282957.1"/>
    </source>
</evidence>
<keyword evidence="2" id="KW-1185">Reference proteome</keyword>
<dbReference type="Proteomes" id="UP001372338">
    <property type="component" value="Unassembled WGS sequence"/>
</dbReference>
<protein>
    <submittedName>
        <fullName evidence="1">Uncharacterized protein</fullName>
    </submittedName>
</protein>
<evidence type="ECO:0000313" key="2">
    <source>
        <dbReference type="Proteomes" id="UP001372338"/>
    </source>
</evidence>
<dbReference type="AlphaFoldDB" id="A0AAN9IMU1"/>
<comment type="caution">
    <text evidence="1">The sequence shown here is derived from an EMBL/GenBank/DDBJ whole genome shotgun (WGS) entry which is preliminary data.</text>
</comment>
<name>A0AAN9IMU1_CROPI</name>
<organism evidence="1 2">
    <name type="scientific">Crotalaria pallida</name>
    <name type="common">Smooth rattlebox</name>
    <name type="synonym">Crotalaria striata</name>
    <dbReference type="NCBI Taxonomy" id="3830"/>
    <lineage>
        <taxon>Eukaryota</taxon>
        <taxon>Viridiplantae</taxon>
        <taxon>Streptophyta</taxon>
        <taxon>Embryophyta</taxon>
        <taxon>Tracheophyta</taxon>
        <taxon>Spermatophyta</taxon>
        <taxon>Magnoliopsida</taxon>
        <taxon>eudicotyledons</taxon>
        <taxon>Gunneridae</taxon>
        <taxon>Pentapetalae</taxon>
        <taxon>rosids</taxon>
        <taxon>fabids</taxon>
        <taxon>Fabales</taxon>
        <taxon>Fabaceae</taxon>
        <taxon>Papilionoideae</taxon>
        <taxon>50 kb inversion clade</taxon>
        <taxon>genistoids sensu lato</taxon>
        <taxon>core genistoids</taxon>
        <taxon>Crotalarieae</taxon>
        <taxon>Crotalaria</taxon>
    </lineage>
</organism>